<evidence type="ECO:0000259" key="4">
    <source>
        <dbReference type="Pfam" id="PF01841"/>
    </source>
</evidence>
<evidence type="ECO:0000256" key="3">
    <source>
        <dbReference type="SAM" id="SignalP"/>
    </source>
</evidence>
<dbReference type="OrthoDB" id="98874at2"/>
<dbReference type="Proteomes" id="UP000198757">
    <property type="component" value="Unassembled WGS sequence"/>
</dbReference>
<organism evidence="6 7">
    <name type="scientific">Niabella drilacis (strain DSM 25811 / CCM 8410 / CCUG 62505 / LMG 26954 / E90)</name>
    <dbReference type="NCBI Taxonomy" id="1285928"/>
    <lineage>
        <taxon>Bacteria</taxon>
        <taxon>Pseudomonadati</taxon>
        <taxon>Bacteroidota</taxon>
        <taxon>Chitinophagia</taxon>
        <taxon>Chitinophagales</taxon>
        <taxon>Chitinophagaceae</taxon>
        <taxon>Niabella</taxon>
    </lineage>
</organism>
<keyword evidence="1" id="KW-0677">Repeat</keyword>
<feature type="signal peptide" evidence="3">
    <location>
        <begin position="1"/>
        <end position="19"/>
    </location>
</feature>
<dbReference type="Pfam" id="PF01841">
    <property type="entry name" value="Transglut_core"/>
    <property type="match status" value="1"/>
</dbReference>
<dbReference type="EMBL" id="FMZO01000001">
    <property type="protein sequence ID" value="SDC16439.1"/>
    <property type="molecule type" value="Genomic_DNA"/>
</dbReference>
<evidence type="ECO:0000313" key="7">
    <source>
        <dbReference type="Proteomes" id="UP000198757"/>
    </source>
</evidence>
<keyword evidence="2" id="KW-0802">TPR repeat</keyword>
<dbReference type="InterPro" id="IPR024618">
    <property type="entry name" value="DUF3857"/>
</dbReference>
<keyword evidence="7" id="KW-1185">Reference proteome</keyword>
<dbReference type="GO" id="GO:0070062">
    <property type="term" value="C:extracellular exosome"/>
    <property type="evidence" value="ECO:0007669"/>
    <property type="project" value="TreeGrafter"/>
</dbReference>
<dbReference type="Gene3D" id="2.60.40.3140">
    <property type="match status" value="1"/>
</dbReference>
<name>A0A1G6JCP3_NIADE</name>
<dbReference type="InterPro" id="IPR052628">
    <property type="entry name" value="CFAP70"/>
</dbReference>
<dbReference type="SUPFAM" id="SSF48452">
    <property type="entry name" value="TPR-like"/>
    <property type="match status" value="2"/>
</dbReference>
<dbReference type="SUPFAM" id="SSF54001">
    <property type="entry name" value="Cysteine proteinases"/>
    <property type="match status" value="1"/>
</dbReference>
<dbReference type="InterPro" id="IPR038765">
    <property type="entry name" value="Papain-like_cys_pep_sf"/>
</dbReference>
<evidence type="ECO:0000256" key="2">
    <source>
        <dbReference type="ARBA" id="ARBA00022803"/>
    </source>
</evidence>
<dbReference type="InterPro" id="IPR019734">
    <property type="entry name" value="TPR_rpt"/>
</dbReference>
<feature type="domain" description="DUF3857" evidence="5">
    <location>
        <begin position="743"/>
        <end position="825"/>
    </location>
</feature>
<reference evidence="7" key="1">
    <citation type="submission" date="2016-10" db="EMBL/GenBank/DDBJ databases">
        <authorList>
            <person name="Varghese N."/>
            <person name="Submissions S."/>
        </authorList>
    </citation>
    <scope>NUCLEOTIDE SEQUENCE [LARGE SCALE GENOMIC DNA]</scope>
    <source>
        <strain evidence="7">DSM 25811 / CCM 8410 / LMG 26954 / E90</strain>
    </source>
</reference>
<protein>
    <submittedName>
        <fullName evidence="6">Transglutaminase-like superfamily protein</fullName>
    </submittedName>
</protein>
<evidence type="ECO:0000259" key="5">
    <source>
        <dbReference type="Pfam" id="PF12969"/>
    </source>
</evidence>
<evidence type="ECO:0000256" key="1">
    <source>
        <dbReference type="ARBA" id="ARBA00022737"/>
    </source>
</evidence>
<accession>A0A1G6JCP3</accession>
<gene>
    <name evidence="6" type="ORF">SAMN04487894_101494</name>
</gene>
<feature type="domain" description="Transglutaminase-like" evidence="4">
    <location>
        <begin position="888"/>
        <end position="989"/>
    </location>
</feature>
<feature type="domain" description="DUF3857" evidence="5">
    <location>
        <begin position="684"/>
        <end position="739"/>
    </location>
</feature>
<dbReference type="RefSeq" id="WP_090388423.1">
    <property type="nucleotide sequence ID" value="NZ_FMZO01000001.1"/>
</dbReference>
<dbReference type="PANTHER" id="PTHR44314:SF1">
    <property type="entry name" value="CILIA- AND FLAGELLA-ASSOCIATED PROTEIN 70"/>
    <property type="match status" value="1"/>
</dbReference>
<dbReference type="PANTHER" id="PTHR44314">
    <property type="entry name" value="CILIA- AND FLAGELLA-ASSOCIATED PROTEIN 70"/>
    <property type="match status" value="1"/>
</dbReference>
<dbReference type="AlphaFoldDB" id="A0A1G6JCP3"/>
<dbReference type="Pfam" id="PF12969">
    <property type="entry name" value="DUF3857"/>
    <property type="match status" value="2"/>
</dbReference>
<dbReference type="Gene3D" id="2.60.120.1130">
    <property type="match status" value="1"/>
</dbReference>
<feature type="chain" id="PRO_5011585544" evidence="3">
    <location>
        <begin position="20"/>
        <end position="1251"/>
    </location>
</feature>
<keyword evidence="3" id="KW-0732">Signal</keyword>
<sequence length="1251" mass="142713">MRKQLLLIVCMITCVTAFCQNNYQKAWTALNRNDRISATRFLKEAEKDAATRGQAFITNLLLRSFNRNEAGMLHFADSVYTQMEDPYPYIYALWFNKAVAGALGVKKKPHQVAMLQKLSADRKAPVLLRTSANYVLAGNEVLSGRFAASAPYIQTIHSVRNWQLAGAFENLSGSGFYTEYDPLKYPGPDAVFKNASGNNIKWFTPAFENNDGWLQTGFSITETSAIIYAQTFVDVPEEKSVILGMGFAGNLKLWLNDELMISEPRERVTDFDAYCVKGVLKKGTNRILIQLGYTHEKYPNFTLRVLDEDGKAIDLNSTAGYKAYPKREAAARLPDLLPHFAEQYFETRLAADSANLLNYVLLTNCYLRSNKTERARQIINRALVKAPDNSLLRSIYINVLTAEGNSALVETENERLMRFDSSSEKAMVLSMQQLNKNQKYTELEHKRNEYIQLYGENEVTDGQYILLKAKDEKLEEIITIAENMYRRYPDNPDLQAGIYKLRKSTGKSADSALEVYRQFFKNNYHHRVASQYLAALQDNGNKKEYRSLLEELIRKFPYVPQYSIALSEFFLLEKQYDSAEKYVKEALAIAPYADAYWKLLGDIRKQKNETAGALEAYHTALKYNANQYELINTVRKLEGRSEAYKLLPAVEEDKIISSDDYKGADKQKDGYYFLLDQRDMILYPDGGNEQYITSMIRIVNEKGIERYKEVSLSYDNNQSLLIEKAEVIKKDKRVQGDKKDGDIVFTNLEPGDVVFIRYRLRTFADGHFAKDITDRYFFSGNVYCYASRYTLLAPPDAKIGFRFSKDSIPPQISRAEDFKKYSWEVLHSLPEKDEPLMPGLADVANVLHVSTIAGWNNIVSWYADVVNYNDVEQEVTDVYNTLFPAGSKPESQFEKARRIYNYIENNIHYSSVAFRQSGYVPQKPSVTLNTQLGDCKDLSRLFVALCHKAEIAANMVLIDTRNNGTKSMLLPAMDFNHCIAKAVLDNKEYFIELTDNNLPFAALPNSLNGALMLDIPRTPALSASGVTFLHTPNRSRDKTFRYIEIRPSGSDLAYSNKVVRTGHLASAIRADFRHSDEEKRLKDMEESLAGGYSTGLKLKDLKFSGLEDLTDSVTYQFSYLVNDQVSEVGPMSAFKINYHDVVATMDKFPAEKRTQPVEYWNYENTDAYETRVTVFAPAGMKFSASPASVSLTFKDLEYSLQFQLISPAKLQVTRKFTNNRQQFYAAEDYDGLRSFFEKIVKAEQKFIGYQK</sequence>
<dbReference type="SMART" id="SM00028">
    <property type="entry name" value="TPR"/>
    <property type="match status" value="3"/>
</dbReference>
<dbReference type="InterPro" id="IPR002931">
    <property type="entry name" value="Transglutaminase-like"/>
</dbReference>
<dbReference type="Gene3D" id="3.10.620.30">
    <property type="match status" value="1"/>
</dbReference>
<dbReference type="InterPro" id="IPR011990">
    <property type="entry name" value="TPR-like_helical_dom_sf"/>
</dbReference>
<evidence type="ECO:0000313" key="6">
    <source>
        <dbReference type="EMBL" id="SDC16439.1"/>
    </source>
</evidence>
<proteinExistence type="predicted"/>
<dbReference type="STRING" id="1285928.SAMN04487894_101494"/>
<dbReference type="Gene3D" id="1.25.40.10">
    <property type="entry name" value="Tetratricopeptide repeat domain"/>
    <property type="match status" value="2"/>
</dbReference>